<organism evidence="1 2">
    <name type="scientific">Chenggangzhangella methanolivorans</name>
    <dbReference type="NCBI Taxonomy" id="1437009"/>
    <lineage>
        <taxon>Bacteria</taxon>
        <taxon>Pseudomonadati</taxon>
        <taxon>Pseudomonadota</taxon>
        <taxon>Alphaproteobacteria</taxon>
        <taxon>Hyphomicrobiales</taxon>
        <taxon>Methylopilaceae</taxon>
        <taxon>Chenggangzhangella</taxon>
    </lineage>
</organism>
<reference evidence="1" key="1">
    <citation type="submission" date="2021-08" db="EMBL/GenBank/DDBJ databases">
        <authorList>
            <person name="Zhang H."/>
            <person name="Xu M."/>
            <person name="Yu Z."/>
            <person name="Yang L."/>
            <person name="Cai Y."/>
        </authorList>
    </citation>
    <scope>NUCLEOTIDE SEQUENCE</scope>
    <source>
        <strain evidence="1">CHL1</strain>
    </source>
</reference>
<protein>
    <submittedName>
        <fullName evidence="1">Uncharacterized protein</fullName>
    </submittedName>
</protein>
<dbReference type="KEGG" id="cmet:K6K41_23080"/>
<dbReference type="EMBL" id="CP081869">
    <property type="protein sequence ID" value="QZN99558.1"/>
    <property type="molecule type" value="Genomic_DNA"/>
</dbReference>
<sequence>MIQSTVYVVLIWRMDAGGRLKARRPCGFATAQQAVARARSAVRRGNVAVASKRTIDTETDEIVEHLEIFRGGRLLENFVAI</sequence>
<evidence type="ECO:0000313" key="1">
    <source>
        <dbReference type="EMBL" id="QZN99558.1"/>
    </source>
</evidence>
<dbReference type="AlphaFoldDB" id="A0A9E6RA11"/>
<dbReference type="Proteomes" id="UP000825701">
    <property type="component" value="Chromosome"/>
</dbReference>
<dbReference type="RefSeq" id="WP_261402642.1">
    <property type="nucleotide sequence ID" value="NZ_CP081869.1"/>
</dbReference>
<evidence type="ECO:0000313" key="2">
    <source>
        <dbReference type="Proteomes" id="UP000825701"/>
    </source>
</evidence>
<name>A0A9E6RA11_9HYPH</name>
<gene>
    <name evidence="1" type="ORF">K6K41_23080</name>
</gene>
<keyword evidence="2" id="KW-1185">Reference proteome</keyword>
<accession>A0A9E6RA11</accession>
<proteinExistence type="predicted"/>